<dbReference type="Pfam" id="PF06605">
    <property type="entry name" value="Prophage_tail"/>
    <property type="match status" value="1"/>
</dbReference>
<comment type="caution">
    <text evidence="2">The sequence shown here is derived from an EMBL/GenBank/DDBJ whole genome shotgun (WGS) entry which is preliminary data.</text>
</comment>
<dbReference type="InterPro" id="IPR007119">
    <property type="entry name" value="Phage_tail_spike_N"/>
</dbReference>
<reference evidence="3" key="2">
    <citation type="submission" date="2015-04" db="EMBL/GenBank/DDBJ databases">
        <title>Draft Genome Sequences of Eight Spore-Forming Food Isolates of Bacillus cereus Genome sequencing.</title>
        <authorList>
            <person name="Krawcyk A.O."/>
            <person name="de Jong A."/>
            <person name="Eijlander R.T."/>
            <person name="Berendsen E.M."/>
            <person name="Holsappel S."/>
            <person name="Wells-Bennik M."/>
            <person name="Kuipers O.P."/>
        </authorList>
    </citation>
    <scope>NUCLEOTIDE SEQUENCE [LARGE SCALE GENOMIC DNA]</scope>
    <source>
        <strain evidence="3">B4147</strain>
    </source>
</reference>
<organism evidence="2 3">
    <name type="scientific">Bacillus wiedmannii</name>
    <dbReference type="NCBI Taxonomy" id="1890302"/>
    <lineage>
        <taxon>Bacteria</taxon>
        <taxon>Bacillati</taxon>
        <taxon>Bacillota</taxon>
        <taxon>Bacilli</taxon>
        <taxon>Bacillales</taxon>
        <taxon>Bacillaceae</taxon>
        <taxon>Bacillus</taxon>
        <taxon>Bacillus cereus group</taxon>
    </lineage>
</organism>
<gene>
    <name evidence="2" type="ORF">B4147_3362</name>
</gene>
<accession>A0A0G8CH33</accession>
<dbReference type="NCBIfam" id="TIGR01665">
    <property type="entry name" value="put_anti_recept"/>
    <property type="match status" value="1"/>
</dbReference>
<dbReference type="Gene3D" id="2.60.120.260">
    <property type="entry name" value="Galactose-binding domain-like"/>
    <property type="match status" value="2"/>
</dbReference>
<dbReference type="PROSITE" id="PS51688">
    <property type="entry name" value="ICA"/>
    <property type="match status" value="1"/>
</dbReference>
<reference evidence="2 3" key="1">
    <citation type="journal article" date="2015" name="Genome Announc.">
        <title>Next-Generation Whole-Genome Sequencing of Eight Strains of Bacillus cereus, Isolated from Food.</title>
        <authorList>
            <person name="Krawczyk A.O."/>
            <person name="de Jong A."/>
            <person name="Eijlander R.T."/>
            <person name="Berendsen E.M."/>
            <person name="Holsappel S."/>
            <person name="Wells-Bennik M.H."/>
            <person name="Kuipers O.P."/>
        </authorList>
    </citation>
    <scope>NUCLEOTIDE SEQUENCE [LARGE SCALE GENOMIC DNA]</scope>
    <source>
        <strain evidence="2 3">B4147</strain>
    </source>
</reference>
<name>A0A0G8CH33_9BACI</name>
<dbReference type="RefSeq" id="WP_052767428.1">
    <property type="nucleotide sequence ID" value="NZ_LCYN01000004.1"/>
</dbReference>
<evidence type="ECO:0000313" key="3">
    <source>
        <dbReference type="Proteomes" id="UP000035350"/>
    </source>
</evidence>
<dbReference type="EMBL" id="LCYN01000004">
    <property type="protein sequence ID" value="KKZ98779.1"/>
    <property type="molecule type" value="Genomic_DNA"/>
</dbReference>
<protein>
    <recommendedName>
        <fullName evidence="1">Peptidase S74 domain-containing protein</fullName>
    </recommendedName>
</protein>
<dbReference type="Gene3D" id="1.20.5.340">
    <property type="match status" value="1"/>
</dbReference>
<feature type="domain" description="Peptidase S74" evidence="1">
    <location>
        <begin position="2228"/>
        <end position="2336"/>
    </location>
</feature>
<dbReference type="Proteomes" id="UP000035350">
    <property type="component" value="Unassembled WGS sequence"/>
</dbReference>
<evidence type="ECO:0000259" key="1">
    <source>
        <dbReference type="PROSITE" id="PS51688"/>
    </source>
</evidence>
<dbReference type="InterPro" id="IPR030392">
    <property type="entry name" value="S74_ICA"/>
</dbReference>
<dbReference type="InterPro" id="IPR010572">
    <property type="entry name" value="Tail_dom"/>
</dbReference>
<evidence type="ECO:0000313" key="2">
    <source>
        <dbReference type="EMBL" id="KKZ98779.1"/>
    </source>
</evidence>
<dbReference type="PATRIC" id="fig|1396.433.peg.2242"/>
<sequence length="2369" mass="262779">MRRPSGILHIVDFKTSQIVSAIQPKDYWDDKRHWEIKNNIDTLEFRVFDNTEHATTLLQQNLVLKEVRDGRIVPYVITEAEKDSKDKSVVAYASGEWIQLAKAGIIKPQKIEGKTLNECMGIALAGTKWKIGKTEHNGSHSMTIDEFTDPLTFLKQIASSFELEIQYRAEVVGSQIVGRYVDMVKKRGRDTRKEVTLGKDLMGIKRIENSQNICTALLGFVKKEGGEFITIAEINNGIPYLVDDGAFQRWNEKGQHKFGFYSPETENQDMTPQRLKTLMKTEIEKRVNTSVSYEVQAQSIGQVFGLAHELINEGDTIRIIDRGFTPKLYLEARAIAGDESFKDPTQDKYVFGDYREIVDSNEELRRMYQKILASLQDKVPQGWFDALKDKVKDQGVDIQDAINKSKQAQQESKTAKDLAEATQDYMAQNLVDIIESAIPPTANLKDGKTLWSDNSDPANKVLKLWKGGAWLIISPDTKPLNTALTQAQNDITKAKQDIITGQNALTSAKSEIQGNINTEKQRITDLTTNVNKKVDQTWIDQQLTGKADQSGVYDKNYIDNNVVGKQTYETDKAGNVQKFTDMNTDITRNATAIKSKAEQSSLDTTNSNLKGVTNRVTTVEQTATGLTTRIGTAEGKINTATGDITNLKTKTNTIEQTANGSVQKIEELTGRFDGMSIGSVNMIQGTEEIFNNPSATGNYSGFKSTPPPFPKYNIRGKELTISMYLTGKITAKGNNPWLGMEISVQFVDGTATQYLNGRIDNKIELNKDYVSQRFVNTVKVNDKEIKAINVTMGARDLTGSIRLHNGQIEEGNQATAWKLSPEELTTTQQFTQKTNEIINTVDQNAQKLTAVETTMKNTKYGRDNLIPNSGMFSNTGGWMANTPANSTMEVVTEDGFNAMKIKGSIRASSPVILKPDTEYVYSALIKIPVDNVISDGSGNPLHFWSTIGENPHTAVQRAILEPASKKILANTWTRVSYKFKTLAGAENTLFTPFMYSQEIINSNAFAYVRYFQLVEGNQITEDWQAPSGDIVKKTNEIVQTIDSTISRVTAVENRRTGSDNLLKVDSARWVVHPKNTGTDADNFNYANLPVNMQLNRTYTVSARVKFTAGTDTHISVYPYPNGSQQHIEIKDGFITHTFKKTNASTVGILLYAGKSATTRSKGVEFTEIMVTEGDGVVAYAPPSPTLDVFTSKTNEITQTVDANKQKISSIESTVSAINDDVTNLFMDAGSFKGYSTTYDPLKRWLLKGAGARISADTFQDNAVAETQSSWSSLCYNFKDLADRGVVKVGDILNVSIYMRIKGLPAGQTKVVSYFFRGRNNAKSFNVSNTWARYDVETTVTADMLTVSGAAPESYMRFEVNENTGGTAWFQQSQPQLTIGTKLYTWRTAPEDLSALVVKTNEIIQTVDTNMLTITKAVQGGGENFLYKSSGEKGEIAVLHDDSAYTFNGCTRNATNMDHIQFTCSSYSDAFYQIGATNVNLMHGFSAGETLTLSFDQKQDLTGMQTIIFQHDGTSWSEAEAKTYAQLSWSRESHTFTLKPNTKGWFIRFRFPRVAEANTKNIWLAKLKLEAGSIKSPWSPNSIETMRTQNTLKQDVDSLSSNITSVSNRTGSLETKSNNLQQSLDGTISKVNTLTTTQTNQGTQITQQGSQITQLSNQIDLRVKTTEMQDYVGALGNNNIIMNSAFEDRVIHPTSGIVTNRTPSTTKWTLQGVGTNKTVAADSSVTHEGYNSVKMSSSGYTGSQFVGVSQTLPVTAGSGDYVFSAWFYVTDKALLETEGGVIKLQFFNGSTGSTSLQTELLPKLVNNTWVRLSAKITAPATPVTALRADIWIRRNGVLYAAQPLLQQGSTPSTFMENPKDYANYDQLIGEVAKKVATTEFNSKVSTLETSINQQSNRIDLKAEKTDVYTKKEANGQFGSKAIVDSHTSSIALMAGEITQRVKNNEVASTINQTAQSVLIQANKINLDGAVTAKSIESGRLAGVTISTSTNSTGYFVDMNQQNISLKSNVGNTGPITRGYLGFMPNLPDNTVRTALVLGNNYDNANRLEVNGSLFLEQQTPKWNNYDLSNCRIGMARSRNSDGSINMKSSIKMGYMGSIEMRSEDSDIDLDAKGHIRMNTTRGGKSLNDIQIISGTSMSLHAYNGSWFLNSSSSTGADEWRIRTLHINDKRSGGNTQADVDFRMGHLVTLRIPQHPDYTKYGMEVKNGTGTSLSNIHVDKVYLTQNMWESTRQVKTAIKEIKVDALETLMQLQPKQYYRKSEMQKLYEKREKIVAGEYQEPMPTIKDVPLEYGFIAEEMPECLATEDRKTVSTYPLMTIGIAGTQEIYKKHLALEEIVKEQANQLAIQEDRIARLEELLLQQLIDKKPEQL</sequence>
<proteinExistence type="predicted"/>